<sequence length="102" mass="11635">MLPESRNHHTLPGNWCCFPPASHHIWRAAEVEIPLIIDDPTPKSIQGWWIEATHEAGRSLQGKRRLSLIATLLWKIWNAQDSVVFENHVSPPHVLARSAIYS</sequence>
<accession>A0ABU6WH89</accession>
<evidence type="ECO:0000313" key="1">
    <source>
        <dbReference type="EMBL" id="MED6183905.1"/>
    </source>
</evidence>
<proteinExistence type="predicted"/>
<name>A0ABU6WH89_9FABA</name>
<reference evidence="1 2" key="1">
    <citation type="journal article" date="2023" name="Plants (Basel)">
        <title>Bridging the Gap: Combining Genomics and Transcriptomics Approaches to Understand Stylosanthes scabra, an Orphan Legume from the Brazilian Caatinga.</title>
        <authorList>
            <person name="Ferreira-Neto J.R.C."/>
            <person name="da Silva M.D."/>
            <person name="Binneck E."/>
            <person name="de Melo N.F."/>
            <person name="da Silva R.H."/>
            <person name="de Melo A.L.T.M."/>
            <person name="Pandolfi V."/>
            <person name="Bustamante F.O."/>
            <person name="Brasileiro-Vidal A.C."/>
            <person name="Benko-Iseppon A.M."/>
        </authorList>
    </citation>
    <scope>NUCLEOTIDE SEQUENCE [LARGE SCALE GENOMIC DNA]</scope>
    <source>
        <tissue evidence="1">Leaves</tissue>
    </source>
</reference>
<comment type="caution">
    <text evidence="1">The sequence shown here is derived from an EMBL/GenBank/DDBJ whole genome shotgun (WGS) entry which is preliminary data.</text>
</comment>
<gene>
    <name evidence="1" type="ORF">PIB30_042293</name>
</gene>
<dbReference type="Proteomes" id="UP001341840">
    <property type="component" value="Unassembled WGS sequence"/>
</dbReference>
<protein>
    <submittedName>
        <fullName evidence="1">Uncharacterized protein</fullName>
    </submittedName>
</protein>
<keyword evidence="2" id="KW-1185">Reference proteome</keyword>
<dbReference type="EMBL" id="JASCZI010181482">
    <property type="protein sequence ID" value="MED6183905.1"/>
    <property type="molecule type" value="Genomic_DNA"/>
</dbReference>
<evidence type="ECO:0000313" key="2">
    <source>
        <dbReference type="Proteomes" id="UP001341840"/>
    </source>
</evidence>
<organism evidence="1 2">
    <name type="scientific">Stylosanthes scabra</name>
    <dbReference type="NCBI Taxonomy" id="79078"/>
    <lineage>
        <taxon>Eukaryota</taxon>
        <taxon>Viridiplantae</taxon>
        <taxon>Streptophyta</taxon>
        <taxon>Embryophyta</taxon>
        <taxon>Tracheophyta</taxon>
        <taxon>Spermatophyta</taxon>
        <taxon>Magnoliopsida</taxon>
        <taxon>eudicotyledons</taxon>
        <taxon>Gunneridae</taxon>
        <taxon>Pentapetalae</taxon>
        <taxon>rosids</taxon>
        <taxon>fabids</taxon>
        <taxon>Fabales</taxon>
        <taxon>Fabaceae</taxon>
        <taxon>Papilionoideae</taxon>
        <taxon>50 kb inversion clade</taxon>
        <taxon>dalbergioids sensu lato</taxon>
        <taxon>Dalbergieae</taxon>
        <taxon>Pterocarpus clade</taxon>
        <taxon>Stylosanthes</taxon>
    </lineage>
</organism>